<dbReference type="OrthoDB" id="3298857at2"/>
<dbReference type="EMBL" id="QLMJ01000009">
    <property type="protein sequence ID" value="RAK35659.1"/>
    <property type="molecule type" value="Genomic_DNA"/>
</dbReference>
<comment type="caution">
    <text evidence="1">The sequence shown here is derived from an EMBL/GenBank/DDBJ whole genome shotgun (WGS) entry which is preliminary data.</text>
</comment>
<keyword evidence="2" id="KW-1185">Reference proteome</keyword>
<gene>
    <name evidence="1" type="ORF">B0I29_109133</name>
</gene>
<accession>A0A327ZC41</accession>
<proteinExistence type="predicted"/>
<sequence length="73" mass="7879">MHDQMLTLFDDCVSSLLLLRGDLAANRRVQPGERRSTALAAIAAAERFATLATQVVTDADRESARPAEAAPVR</sequence>
<dbReference type="AlphaFoldDB" id="A0A327ZC41"/>
<evidence type="ECO:0000313" key="2">
    <source>
        <dbReference type="Proteomes" id="UP000249341"/>
    </source>
</evidence>
<dbReference type="RefSeq" id="WP_111650674.1">
    <property type="nucleotide sequence ID" value="NZ_JACHWI010000006.1"/>
</dbReference>
<reference evidence="1 2" key="1">
    <citation type="submission" date="2018-06" db="EMBL/GenBank/DDBJ databases">
        <title>Genomic Encyclopedia of Type Strains, Phase III (KMG-III): the genomes of soil and plant-associated and newly described type strains.</title>
        <authorList>
            <person name="Whitman W."/>
        </authorList>
    </citation>
    <scope>NUCLEOTIDE SEQUENCE [LARGE SCALE GENOMIC DNA]</scope>
    <source>
        <strain evidence="1 2">CGMCC 4.7090</strain>
    </source>
</reference>
<protein>
    <submittedName>
        <fullName evidence="1">Uncharacterized protein</fullName>
    </submittedName>
</protein>
<name>A0A327ZC41_9ACTN</name>
<organism evidence="1 2">
    <name type="scientific">Actinoplanes lutulentus</name>
    <dbReference type="NCBI Taxonomy" id="1287878"/>
    <lineage>
        <taxon>Bacteria</taxon>
        <taxon>Bacillati</taxon>
        <taxon>Actinomycetota</taxon>
        <taxon>Actinomycetes</taxon>
        <taxon>Micromonosporales</taxon>
        <taxon>Micromonosporaceae</taxon>
        <taxon>Actinoplanes</taxon>
    </lineage>
</organism>
<dbReference type="Proteomes" id="UP000249341">
    <property type="component" value="Unassembled WGS sequence"/>
</dbReference>
<evidence type="ECO:0000313" key="1">
    <source>
        <dbReference type="EMBL" id="RAK35659.1"/>
    </source>
</evidence>